<dbReference type="AlphaFoldDB" id="A0A7J6WUP2"/>
<keyword evidence="4 5" id="KW-0539">Nucleus</keyword>
<organism evidence="8 9">
    <name type="scientific">Thalictrum thalictroides</name>
    <name type="common">Rue-anemone</name>
    <name type="synonym">Anemone thalictroides</name>
    <dbReference type="NCBI Taxonomy" id="46969"/>
    <lineage>
        <taxon>Eukaryota</taxon>
        <taxon>Viridiplantae</taxon>
        <taxon>Streptophyta</taxon>
        <taxon>Embryophyta</taxon>
        <taxon>Tracheophyta</taxon>
        <taxon>Spermatophyta</taxon>
        <taxon>Magnoliopsida</taxon>
        <taxon>Ranunculales</taxon>
        <taxon>Ranunculaceae</taxon>
        <taxon>Thalictroideae</taxon>
        <taxon>Thalictrum</taxon>
    </lineage>
</organism>
<evidence type="ECO:0000256" key="2">
    <source>
        <dbReference type="ARBA" id="ARBA00023015"/>
    </source>
</evidence>
<dbReference type="Proteomes" id="UP000554482">
    <property type="component" value="Unassembled WGS sequence"/>
</dbReference>
<gene>
    <name evidence="8" type="ORF">FRX31_009795</name>
</gene>
<dbReference type="PANTHER" id="PTHR45714:SF34">
    <property type="entry name" value="HOMEOBOX-LEUCINE ZIPPER PROTEIN HAT9"/>
    <property type="match status" value="1"/>
</dbReference>
<evidence type="ECO:0000256" key="3">
    <source>
        <dbReference type="ARBA" id="ARBA00023163"/>
    </source>
</evidence>
<proteinExistence type="predicted"/>
<dbReference type="GO" id="GO:0005634">
    <property type="term" value="C:nucleus"/>
    <property type="evidence" value="ECO:0007669"/>
    <property type="project" value="UniProtKB-SubCell"/>
</dbReference>
<dbReference type="OrthoDB" id="6159439at2759"/>
<comment type="caution">
    <text evidence="8">The sequence shown here is derived from an EMBL/GenBank/DDBJ whole genome shotgun (WGS) entry which is preliminary data.</text>
</comment>
<evidence type="ECO:0000256" key="4">
    <source>
        <dbReference type="PROSITE-ProRule" id="PRU00108"/>
    </source>
</evidence>
<dbReference type="SUPFAM" id="SSF46689">
    <property type="entry name" value="Homeodomain-like"/>
    <property type="match status" value="1"/>
</dbReference>
<evidence type="ECO:0000256" key="5">
    <source>
        <dbReference type="RuleBase" id="RU000682"/>
    </source>
</evidence>
<keyword evidence="2" id="KW-0805">Transcription regulation</keyword>
<dbReference type="GO" id="GO:0003677">
    <property type="term" value="F:DNA binding"/>
    <property type="evidence" value="ECO:0007669"/>
    <property type="project" value="UniProtKB-UniRule"/>
</dbReference>
<feature type="non-terminal residue" evidence="8">
    <location>
        <position position="1"/>
    </location>
</feature>
<evidence type="ECO:0000313" key="8">
    <source>
        <dbReference type="EMBL" id="KAF5200617.1"/>
    </source>
</evidence>
<dbReference type="InterPro" id="IPR009057">
    <property type="entry name" value="Homeodomain-like_sf"/>
</dbReference>
<feature type="domain" description="Homeobox" evidence="7">
    <location>
        <begin position="95"/>
        <end position="112"/>
    </location>
</feature>
<accession>A0A7J6WUP2</accession>
<protein>
    <recommendedName>
        <fullName evidence="7">Homeobox domain-containing protein</fullName>
    </recommendedName>
</protein>
<evidence type="ECO:0000256" key="1">
    <source>
        <dbReference type="ARBA" id="ARBA00004123"/>
    </source>
</evidence>
<dbReference type="InterPro" id="IPR001356">
    <property type="entry name" value="HD"/>
</dbReference>
<keyword evidence="3" id="KW-0804">Transcription</keyword>
<feature type="region of interest" description="Disordered" evidence="6">
    <location>
        <begin position="63"/>
        <end position="82"/>
    </location>
</feature>
<dbReference type="PROSITE" id="PS50071">
    <property type="entry name" value="HOMEOBOX_2"/>
    <property type="match status" value="1"/>
</dbReference>
<dbReference type="CDD" id="cd00086">
    <property type="entry name" value="homeodomain"/>
    <property type="match status" value="1"/>
</dbReference>
<dbReference type="EMBL" id="JABWDY010010537">
    <property type="protein sequence ID" value="KAF5200617.1"/>
    <property type="molecule type" value="Genomic_DNA"/>
</dbReference>
<evidence type="ECO:0000313" key="9">
    <source>
        <dbReference type="Proteomes" id="UP000554482"/>
    </source>
</evidence>
<name>A0A7J6WUP2_THATH</name>
<dbReference type="Gene3D" id="1.10.10.60">
    <property type="entry name" value="Homeodomain-like"/>
    <property type="match status" value="1"/>
</dbReference>
<dbReference type="InterPro" id="IPR050762">
    <property type="entry name" value="HD-ZIP_Homeobox_LZ_Class_II"/>
</dbReference>
<keyword evidence="9" id="KW-1185">Reference proteome</keyword>
<reference evidence="8 9" key="1">
    <citation type="submission" date="2020-06" db="EMBL/GenBank/DDBJ databases">
        <title>Transcriptomic and genomic resources for Thalictrum thalictroides and T. hernandezii: Facilitating candidate gene discovery in an emerging model plant lineage.</title>
        <authorList>
            <person name="Arias T."/>
            <person name="Riano-Pachon D.M."/>
            <person name="Di Stilio V.S."/>
        </authorList>
    </citation>
    <scope>NUCLEOTIDE SEQUENCE [LARGE SCALE GENOMIC DNA]</scope>
    <source>
        <strain evidence="9">cv. WT478/WT964</strain>
        <tissue evidence="8">Leaves</tissue>
    </source>
</reference>
<sequence length="112" mass="12711">MASLHNSCSLELSVSVPGFTSSAKLHTTGDAYVKRDFDINEIPLTMEEEESWWAKANDKYEEQDNGGNGYGSSNKKLRLTNEQSHLNKKMHALAQLGLKPRQVEVWFQNRRA</sequence>
<keyword evidence="4 5" id="KW-0238">DNA-binding</keyword>
<comment type="subcellular location">
    <subcellularLocation>
        <location evidence="1 4 5">Nucleus</location>
    </subcellularLocation>
</comment>
<evidence type="ECO:0000259" key="7">
    <source>
        <dbReference type="PROSITE" id="PS50071"/>
    </source>
</evidence>
<keyword evidence="4 5" id="KW-0371">Homeobox</keyword>
<evidence type="ECO:0000256" key="6">
    <source>
        <dbReference type="SAM" id="MobiDB-lite"/>
    </source>
</evidence>
<dbReference type="PANTHER" id="PTHR45714">
    <property type="entry name" value="HOMEOBOX-LEUCINE ZIPPER PROTEIN HAT14"/>
    <property type="match status" value="1"/>
</dbReference>
<dbReference type="Pfam" id="PF00046">
    <property type="entry name" value="Homeodomain"/>
    <property type="match status" value="1"/>
</dbReference>